<evidence type="ECO:0000313" key="8">
    <source>
        <dbReference type="Proteomes" id="UP000230886"/>
    </source>
</evidence>
<dbReference type="AlphaFoldDB" id="A0A2A5IYL3"/>
<keyword evidence="2" id="KW-0436">Ligase</keyword>
<dbReference type="CDD" id="cd05907">
    <property type="entry name" value="VL_LC_FACS_like"/>
    <property type="match status" value="1"/>
</dbReference>
<evidence type="ECO:0000313" key="7">
    <source>
        <dbReference type="EMBL" id="PCK22202.1"/>
    </source>
</evidence>
<evidence type="ECO:0000259" key="6">
    <source>
        <dbReference type="Pfam" id="PF00501"/>
    </source>
</evidence>
<dbReference type="Proteomes" id="UP000230886">
    <property type="component" value="Unassembled WGS sequence"/>
</dbReference>
<comment type="similarity">
    <text evidence="1">Belongs to the ATP-dependent AMP-binding enzyme family.</text>
</comment>
<feature type="domain" description="AMP-dependent synthetase/ligase" evidence="6">
    <location>
        <begin position="28"/>
        <end position="444"/>
    </location>
</feature>
<dbReference type="InterPro" id="IPR000873">
    <property type="entry name" value="AMP-dep_synth/lig_dom"/>
</dbReference>
<dbReference type="SUPFAM" id="SSF56801">
    <property type="entry name" value="Acetyl-CoA synthetase-like"/>
    <property type="match status" value="1"/>
</dbReference>
<proteinExistence type="inferred from homology"/>
<protein>
    <recommendedName>
        <fullName evidence="5">Acyl-CoA synthetase</fullName>
    </recommendedName>
</protein>
<dbReference type="RefSeq" id="WP_099699038.1">
    <property type="nucleotide sequence ID" value="NZ_NOVD01000080.1"/>
</dbReference>
<dbReference type="Pfam" id="PF00501">
    <property type="entry name" value="AMP-binding"/>
    <property type="match status" value="1"/>
</dbReference>
<accession>A0A2A5IYL3</accession>
<evidence type="ECO:0000256" key="1">
    <source>
        <dbReference type="ARBA" id="ARBA00006432"/>
    </source>
</evidence>
<dbReference type="InterPro" id="IPR020845">
    <property type="entry name" value="AMP-binding_CS"/>
</dbReference>
<gene>
    <name evidence="7" type="ORF">CHR55_32860</name>
</gene>
<dbReference type="PANTHER" id="PTHR43272:SF32">
    <property type="entry name" value="AMP-DEPENDENT SYNTHETASE_LIGASE DOMAIN-CONTAINING PROTEIN"/>
    <property type="match status" value="1"/>
</dbReference>
<keyword evidence="3" id="KW-0276">Fatty acid metabolism</keyword>
<organism evidence="7 8">
    <name type="scientific">Rhodococcus qingshengii</name>
    <dbReference type="NCBI Taxonomy" id="334542"/>
    <lineage>
        <taxon>Bacteria</taxon>
        <taxon>Bacillati</taxon>
        <taxon>Actinomycetota</taxon>
        <taxon>Actinomycetes</taxon>
        <taxon>Mycobacteriales</taxon>
        <taxon>Nocardiaceae</taxon>
        <taxon>Rhodococcus</taxon>
        <taxon>Rhodococcus erythropolis group</taxon>
    </lineage>
</organism>
<dbReference type="InterPro" id="IPR042099">
    <property type="entry name" value="ANL_N_sf"/>
</dbReference>
<evidence type="ECO:0000256" key="5">
    <source>
        <dbReference type="ARBA" id="ARBA00032875"/>
    </source>
</evidence>
<name>A0A2A5IYL3_RHOSG</name>
<evidence type="ECO:0000256" key="3">
    <source>
        <dbReference type="ARBA" id="ARBA00022832"/>
    </source>
</evidence>
<evidence type="ECO:0000256" key="2">
    <source>
        <dbReference type="ARBA" id="ARBA00022598"/>
    </source>
</evidence>
<comment type="caution">
    <text evidence="7">The sequence shown here is derived from an EMBL/GenBank/DDBJ whole genome shotgun (WGS) entry which is preliminary data.</text>
</comment>
<dbReference type="Gene3D" id="3.40.50.12780">
    <property type="entry name" value="N-terminal domain of ligase-like"/>
    <property type="match status" value="1"/>
</dbReference>
<sequence>MKVLTATDEQVDWDVLADRPRSVAALLDRRVSLTPELPAYLYPEPKTESLLSLSWRELRQRAHEVAAGLMGFGVELETPVAICAQTSFEWVLADLGIACAGGATTTIYPTTKLDELVHILEDSASAVVFVESQDHVVELLCRRADFDHIKTLVTLGATQHNDPWVVSIADLRERGRASIANASSLVDQRISQIDAHHLGALMYTSGTTGPPKGVRLAQDSIVYQGSATEATNSLTPEDLHFLWLPLSHVFGKMLSVKGLATGCATVVDGRMDRIAQNLGRYRPTFMAAAPRIFEKLRTGLVESLDARRGVHGAVTRWALRVGNARSLARQSGLSGSAFLRLEYTVADRLVLRGIRRVLGGRVRYFICGSAPLDPEVAQFFGDIGILVCEGYGLTESSAGTSFNRPASGGYIYGSIGLPMPGTTVRVSDETGELLIKGPGVMLGYNNSPEATAAVLSADGWLHTGDVGRVDDRGFIYISGRRDEMFKTSGGKKISPGAIEAQLKAHCPYLSHVVIVGEGRNFVSALVTLDNAAVRRWAIGARVTLPQGSLANEKTVRALVQSAFDDVNMRLNRWETIKNFAVLEEDLTIEAGELTASLKVRRSRVTDRYRAVVDEMYAASRTVTPNLEGIDR</sequence>
<evidence type="ECO:0000256" key="4">
    <source>
        <dbReference type="ARBA" id="ARBA00023098"/>
    </source>
</evidence>
<reference evidence="7 8" key="1">
    <citation type="submission" date="2017-07" db="EMBL/GenBank/DDBJ databases">
        <title>Draft sequence of Rhodococcus enclensis 23b-28.</title>
        <authorList>
            <person name="Besaury L."/>
            <person name="Sancelme M."/>
            <person name="Amato P."/>
            <person name="Lallement A."/>
            <person name="Delort A.-M."/>
        </authorList>
    </citation>
    <scope>NUCLEOTIDE SEQUENCE [LARGE SCALE GENOMIC DNA]</scope>
    <source>
        <strain evidence="7 8">23b-28</strain>
    </source>
</reference>
<keyword evidence="4" id="KW-0443">Lipid metabolism</keyword>
<dbReference type="EMBL" id="NOVD01000080">
    <property type="protein sequence ID" value="PCK22202.1"/>
    <property type="molecule type" value="Genomic_DNA"/>
</dbReference>
<dbReference type="GO" id="GO:0004467">
    <property type="term" value="F:long-chain fatty acid-CoA ligase activity"/>
    <property type="evidence" value="ECO:0007669"/>
    <property type="project" value="TreeGrafter"/>
</dbReference>
<dbReference type="GO" id="GO:0016020">
    <property type="term" value="C:membrane"/>
    <property type="evidence" value="ECO:0007669"/>
    <property type="project" value="TreeGrafter"/>
</dbReference>
<dbReference type="PANTHER" id="PTHR43272">
    <property type="entry name" value="LONG-CHAIN-FATTY-ACID--COA LIGASE"/>
    <property type="match status" value="1"/>
</dbReference>
<dbReference type="Pfam" id="PF23562">
    <property type="entry name" value="AMP-binding_C_3"/>
    <property type="match status" value="1"/>
</dbReference>
<dbReference type="PROSITE" id="PS00455">
    <property type="entry name" value="AMP_BINDING"/>
    <property type="match status" value="1"/>
</dbReference>